<keyword evidence="5 7" id="KW-0496">Mitochondrion</keyword>
<dbReference type="InterPro" id="IPR004202">
    <property type="entry name" value="COX7C/Cox8"/>
</dbReference>
<comment type="subunit">
    <text evidence="7">Component of the cytochrome c oxidase (complex IV, CIV), a multisubunit enzyme composed of a catalytic core of 3 subunits and several supernumerary subunits. The complex exists as a monomer or a dimer and forms supercomplexes (SCs) in the inner mitochondrial membrane with ubiquinol-cytochrome c oxidoreductase (cytochrome b-c1 complex, complex III, CIII).</text>
</comment>
<keyword evidence="7" id="KW-1133">Transmembrane helix</keyword>
<gene>
    <name evidence="8" type="ORF">PNOK_0119500</name>
</gene>
<dbReference type="InterPro" id="IPR036636">
    <property type="entry name" value="COX7C/Cox8_sf"/>
</dbReference>
<dbReference type="GO" id="GO:0005743">
    <property type="term" value="C:mitochondrial inner membrane"/>
    <property type="evidence" value="ECO:0007669"/>
    <property type="project" value="UniProtKB-SubCell"/>
</dbReference>
<accession>A0A286UX05</accession>
<evidence type="ECO:0000256" key="3">
    <source>
        <dbReference type="ARBA" id="ARBA00010514"/>
    </source>
</evidence>
<evidence type="ECO:0000313" key="9">
    <source>
        <dbReference type="Proteomes" id="UP000217199"/>
    </source>
</evidence>
<keyword evidence="4 7" id="KW-0999">Mitochondrion inner membrane</keyword>
<evidence type="ECO:0000256" key="7">
    <source>
        <dbReference type="RuleBase" id="RU368123"/>
    </source>
</evidence>
<name>A0A286UX05_9AGAM</name>
<comment type="pathway">
    <text evidence="2 7">Energy metabolism; oxidative phosphorylation.</text>
</comment>
<dbReference type="GO" id="GO:0006123">
    <property type="term" value="P:mitochondrial electron transport, cytochrome c to oxygen"/>
    <property type="evidence" value="ECO:0007669"/>
    <property type="project" value="UniProtKB-UniRule"/>
</dbReference>
<proteinExistence type="inferred from homology"/>
<evidence type="ECO:0000256" key="1">
    <source>
        <dbReference type="ARBA" id="ARBA00004434"/>
    </source>
</evidence>
<organism evidence="8 9">
    <name type="scientific">Pyrrhoderma noxium</name>
    <dbReference type="NCBI Taxonomy" id="2282107"/>
    <lineage>
        <taxon>Eukaryota</taxon>
        <taxon>Fungi</taxon>
        <taxon>Dikarya</taxon>
        <taxon>Basidiomycota</taxon>
        <taxon>Agaricomycotina</taxon>
        <taxon>Agaricomycetes</taxon>
        <taxon>Hymenochaetales</taxon>
        <taxon>Hymenochaetaceae</taxon>
        <taxon>Pyrrhoderma</taxon>
    </lineage>
</organism>
<dbReference type="AlphaFoldDB" id="A0A286UX05"/>
<sequence length="70" mass="7838">MFVRSSATVLKGARARGVSQVRALHVENTVNNNFPFKYEKRGSFIAKSGAFMGFSFMIPFAACQFKKTKQ</sequence>
<dbReference type="OrthoDB" id="9974841at2759"/>
<comment type="function">
    <text evidence="7">Component of the cytochrome c oxidase, the last enzyme in the mitochondrial electron transport chain which drives oxidative phosphorylation. The respiratory chain contains 3 multisubunit complexes succinate dehydrogenase (complex II, CII), ubiquinol-cytochrome c oxidoreductase (cytochrome b-c1 complex, complex III, CIII) and cytochrome c oxidase (complex IV, CIV), that cooperate to transfer electrons derived from NADH and succinate to molecular oxygen, creating an electrochemical gradient over the inner membrane that drives transmembrane transport and the ATP synthase. Cytochrome c oxidase is the component of the respiratory chain that catalyzes the reduction of oxygen to water. Electrons originating from reduced cytochrome c in the intermembrane space (IMS) are transferred via the dinuclear copper A center (CU(A)) of subunit 2 and heme A of subunit 1 to the active site in subunit 1, a binuclear center (BNC) formed by heme A3 and copper B (CU(B)). The BNC reduces molecular oxygen to 2 water molecules using 4 electrons from cytochrome c in the IMS and 4 protons from the mitochondrial matrix.</text>
</comment>
<dbReference type="Gene3D" id="4.10.49.10">
    <property type="entry name" value="Cytochrome c oxidase subunit VIIc"/>
    <property type="match status" value="1"/>
</dbReference>
<evidence type="ECO:0000256" key="6">
    <source>
        <dbReference type="ARBA" id="ARBA00023136"/>
    </source>
</evidence>
<evidence type="ECO:0000256" key="2">
    <source>
        <dbReference type="ARBA" id="ARBA00004673"/>
    </source>
</evidence>
<keyword evidence="6 7" id="KW-0472">Membrane</keyword>
<comment type="caution">
    <text evidence="8">The sequence shown here is derived from an EMBL/GenBank/DDBJ whole genome shotgun (WGS) entry which is preliminary data.</text>
</comment>
<evidence type="ECO:0000313" key="8">
    <source>
        <dbReference type="EMBL" id="PAV24127.1"/>
    </source>
</evidence>
<dbReference type="Proteomes" id="UP000217199">
    <property type="component" value="Unassembled WGS sequence"/>
</dbReference>
<dbReference type="EMBL" id="NBII01000001">
    <property type="protein sequence ID" value="PAV24127.1"/>
    <property type="molecule type" value="Genomic_DNA"/>
</dbReference>
<comment type="similarity">
    <text evidence="3 7">Belongs to the cytochrome c oxidase VIIc family.</text>
</comment>
<dbReference type="InParanoid" id="A0A286UX05"/>
<keyword evidence="9" id="KW-1185">Reference proteome</keyword>
<reference evidence="8 9" key="1">
    <citation type="journal article" date="2017" name="Mol. Ecol.">
        <title>Comparative and population genomic landscape of Phellinus noxius: A hypervariable fungus causing root rot in trees.</title>
        <authorList>
            <person name="Chung C.L."/>
            <person name="Lee T.J."/>
            <person name="Akiba M."/>
            <person name="Lee H.H."/>
            <person name="Kuo T.H."/>
            <person name="Liu D."/>
            <person name="Ke H.M."/>
            <person name="Yokoi T."/>
            <person name="Roa M.B."/>
            <person name="Lu M.J."/>
            <person name="Chang Y.Y."/>
            <person name="Ann P.J."/>
            <person name="Tsai J.N."/>
            <person name="Chen C.Y."/>
            <person name="Tzean S.S."/>
            <person name="Ota Y."/>
            <person name="Hattori T."/>
            <person name="Sahashi N."/>
            <person name="Liou R.F."/>
            <person name="Kikuchi T."/>
            <person name="Tsai I.J."/>
        </authorList>
    </citation>
    <scope>NUCLEOTIDE SEQUENCE [LARGE SCALE GENOMIC DNA]</scope>
    <source>
        <strain evidence="8 9">FFPRI411160</strain>
    </source>
</reference>
<dbReference type="Pfam" id="PF02935">
    <property type="entry name" value="COX7C"/>
    <property type="match status" value="1"/>
</dbReference>
<evidence type="ECO:0000256" key="5">
    <source>
        <dbReference type="ARBA" id="ARBA00023128"/>
    </source>
</evidence>
<keyword evidence="7" id="KW-0809">Transit peptide</keyword>
<comment type="subcellular location">
    <subcellularLocation>
        <location evidence="1 7">Mitochondrion inner membrane</location>
        <topology evidence="1 7">Single-pass membrane protein</topology>
    </subcellularLocation>
</comment>
<dbReference type="UniPathway" id="UPA00705"/>
<feature type="transmembrane region" description="Helical" evidence="7">
    <location>
        <begin position="44"/>
        <end position="63"/>
    </location>
</feature>
<dbReference type="SUPFAM" id="SSF81427">
    <property type="entry name" value="Mitochondrial cytochrome c oxidase subunit VIIc (aka VIIIa)"/>
    <property type="match status" value="1"/>
</dbReference>
<protein>
    <recommendedName>
        <fullName evidence="7">Cytochrome c oxidase subunit 8, mitochondrial</fullName>
    </recommendedName>
    <alternativeName>
        <fullName evidence="7">Cytochrome c oxidase polypeptide VIII</fullName>
    </alternativeName>
</protein>
<dbReference type="GO" id="GO:0045277">
    <property type="term" value="C:respiratory chain complex IV"/>
    <property type="evidence" value="ECO:0007669"/>
    <property type="project" value="UniProtKB-UniRule"/>
</dbReference>
<evidence type="ECO:0000256" key="4">
    <source>
        <dbReference type="ARBA" id="ARBA00022792"/>
    </source>
</evidence>
<keyword evidence="7" id="KW-0812">Transmembrane</keyword>